<reference evidence="3" key="1">
    <citation type="submission" date="2019-09" db="EMBL/GenBank/DDBJ databases">
        <title>Organ-specific transcriptomic study of the physiology of the cattle tick, Rhipicephalus microplus.</title>
        <authorList>
            <person name="Tirloni L."/>
            <person name="Braz G."/>
            <person name="Gandara A.C.P."/>
            <person name="Sabadin G.A."/>
            <person name="da Silva R.M."/>
            <person name="Guizzo M.G."/>
            <person name="Machado J.A."/>
            <person name="Costa E.P."/>
            <person name="Gomes H.F."/>
            <person name="Moraes J."/>
            <person name="Mota M.B.S."/>
            <person name="Mesquita R.D."/>
            <person name="Alvarenga P.H."/>
            <person name="Alves F."/>
            <person name="Seixas A."/>
            <person name="da Fonseca R.N."/>
            <person name="Fogaca A."/>
            <person name="Logullo C."/>
            <person name="Tanaka A."/>
            <person name="Daffre S."/>
            <person name="Termignoni C."/>
            <person name="Vaz I.S.Jr."/>
            <person name="Oliveira P.L."/>
            <person name="Ribeiro J.M."/>
        </authorList>
    </citation>
    <scope>NUCLEOTIDE SEQUENCE</scope>
    <source>
        <strain evidence="3">Porto Alegre</strain>
    </source>
</reference>
<organism evidence="3">
    <name type="scientific">Rhipicephalus microplus</name>
    <name type="common">Cattle tick</name>
    <name type="synonym">Boophilus microplus</name>
    <dbReference type="NCBI Taxonomy" id="6941"/>
    <lineage>
        <taxon>Eukaryota</taxon>
        <taxon>Metazoa</taxon>
        <taxon>Ecdysozoa</taxon>
        <taxon>Arthropoda</taxon>
        <taxon>Chelicerata</taxon>
        <taxon>Arachnida</taxon>
        <taxon>Acari</taxon>
        <taxon>Parasitiformes</taxon>
        <taxon>Ixodida</taxon>
        <taxon>Ixodoidea</taxon>
        <taxon>Ixodidae</taxon>
        <taxon>Rhipicephalinae</taxon>
        <taxon>Rhipicephalus</taxon>
        <taxon>Boophilus</taxon>
    </lineage>
</organism>
<feature type="domain" description="R3H" evidence="2">
    <location>
        <begin position="23"/>
        <end position="89"/>
    </location>
</feature>
<dbReference type="EMBL" id="GHWJ01005428">
    <property type="protein sequence ID" value="NOV38165.1"/>
    <property type="molecule type" value="Transcribed_RNA"/>
</dbReference>
<dbReference type="Gene3D" id="3.30.70.330">
    <property type="match status" value="1"/>
</dbReference>
<sequence>MQTPSNVSDMERCEFQSGSGKDEVFAQTVRKEITNFVQGGVENSVLIFPVLPKRERFLTHKVVEEEFEDLCSFSVGVTLRRTAVCLKSRLIFAFNSGFCLIEAARKVAVRLCREKGLPVDFLSHSIERPPPSNREMQAPRRRQRRPDVQLYVPRGRKVEALKSDAKDAPAQAARVPSKHLLERRAPLATTDATEALTLEAKDGNAQATTVPSPHLPEGQAPFPTTSAAEALKPDARDASPQAARMPSPCLPERQAPFATGAADALKDDARYAPALATRVPSPCMPESQAPFSTTDAAEALKPDVRDALAQAATVPLPHLSENLAPFATTDAADPRCIEDTGYHYIKAHSEHIKKACAQLDEDTNVRDMDSDADCACQVLDSNCDMLSTSGNSDNGKSVIQGCLSLSQENDCEYIIKAANECYEEVNSLQAFSSTATGSVGTQKKTGLQVLQCSVGIVVDDNVVRTSERTENAVHEERSPASHMEMAQLCGEHVDTAGDSMEASLEESHEDAEDSWDALFDETGECIDPDVLKNITKALGEIKVQQAQLDYSKFVDRSPNLSEEEYGHVLEMYDFPAEFKTKDLVTTLSSCRDQFSIKWVDDTHALAIFSSPFAATEALSLQNSLLKMRPVSEASKQSKLKIKHCSEMLMPYKPRPQTSASVARRLVSGALGMRVKVDVEQRRKELQVLKEAKGKRKTAAKQRADVWNGDVS</sequence>
<accession>A0A6M2CWU1</accession>
<dbReference type="PROSITE" id="PS51061">
    <property type="entry name" value="R3H"/>
    <property type="match status" value="1"/>
</dbReference>
<evidence type="ECO:0000259" key="2">
    <source>
        <dbReference type="PROSITE" id="PS51061"/>
    </source>
</evidence>
<dbReference type="InterPro" id="IPR012677">
    <property type="entry name" value="Nucleotide-bd_a/b_plait_sf"/>
</dbReference>
<dbReference type="OrthoDB" id="5418203at2759"/>
<protein>
    <submittedName>
        <fullName evidence="3">Putative r3h and coiled-coil domain-containing protein 1 isoform ovary overexpressed</fullName>
    </submittedName>
</protein>
<feature type="region of interest" description="Disordered" evidence="1">
    <location>
        <begin position="123"/>
        <end position="146"/>
    </location>
</feature>
<dbReference type="PANTHER" id="PTHR21678">
    <property type="entry name" value="GROWTH INHIBITION AND DIFFERENTIATION RELATED PROTEIN 88"/>
    <property type="match status" value="1"/>
</dbReference>
<evidence type="ECO:0000313" key="3">
    <source>
        <dbReference type="EMBL" id="NOV38165.1"/>
    </source>
</evidence>
<dbReference type="VEuPathDB" id="VectorBase:LOC119175913"/>
<dbReference type="AlphaFoldDB" id="A0A6M2CWU1"/>
<dbReference type="InterPro" id="IPR001374">
    <property type="entry name" value="R3H_dom"/>
</dbReference>
<dbReference type="InterPro" id="IPR039884">
    <property type="entry name" value="R3HC1/R3HCL"/>
</dbReference>
<name>A0A6M2CWU1_RHIMP</name>
<feature type="region of interest" description="Disordered" evidence="1">
    <location>
        <begin position="204"/>
        <end position="224"/>
    </location>
</feature>
<dbReference type="PANTHER" id="PTHR21678:SF0">
    <property type="entry name" value="C3H1-TYPE DOMAIN-CONTAINING PROTEIN"/>
    <property type="match status" value="1"/>
</dbReference>
<evidence type="ECO:0000256" key="1">
    <source>
        <dbReference type="SAM" id="MobiDB-lite"/>
    </source>
</evidence>
<proteinExistence type="predicted"/>
<dbReference type="GO" id="GO:0003676">
    <property type="term" value="F:nucleic acid binding"/>
    <property type="evidence" value="ECO:0007669"/>
    <property type="project" value="UniProtKB-UniRule"/>
</dbReference>